<dbReference type="Proteomes" id="UP000445696">
    <property type="component" value="Unassembled WGS sequence"/>
</dbReference>
<dbReference type="AlphaFoldDB" id="A0A845MGR4"/>
<proteinExistence type="predicted"/>
<dbReference type="EMBL" id="WTVA01000004">
    <property type="protein sequence ID" value="MZR22610.1"/>
    <property type="molecule type" value="Genomic_DNA"/>
</dbReference>
<evidence type="ECO:0000256" key="1">
    <source>
        <dbReference type="SAM" id="MobiDB-lite"/>
    </source>
</evidence>
<sequence length="121" mass="13012">MTDDNATSVADGDVDTDDMPTPPDLTALFQKQTQQINDACQKAGQAFSVFKSRDQDVATQTQSLNSEVNEVFMMAQAAKTPQLAMATIPPVLALANTTFAAVPVTDQKTQSEIQQAFAPFK</sequence>
<name>A0A845MGR4_9PROT</name>
<comment type="caution">
    <text evidence="2">The sequence shown here is derived from an EMBL/GenBank/DDBJ whole genome shotgun (WGS) entry which is preliminary data.</text>
</comment>
<feature type="region of interest" description="Disordered" evidence="1">
    <location>
        <begin position="1"/>
        <end position="22"/>
    </location>
</feature>
<organism evidence="2 3">
    <name type="scientific">Sneathiella chungangensis</name>
    <dbReference type="NCBI Taxonomy" id="1418234"/>
    <lineage>
        <taxon>Bacteria</taxon>
        <taxon>Pseudomonadati</taxon>
        <taxon>Pseudomonadota</taxon>
        <taxon>Alphaproteobacteria</taxon>
        <taxon>Sneathiellales</taxon>
        <taxon>Sneathiellaceae</taxon>
        <taxon>Sneathiella</taxon>
    </lineage>
</organism>
<gene>
    <name evidence="2" type="ORF">GQF03_09715</name>
</gene>
<keyword evidence="3" id="KW-1185">Reference proteome</keyword>
<dbReference type="RefSeq" id="WP_161339070.1">
    <property type="nucleotide sequence ID" value="NZ_JBHSDG010000004.1"/>
</dbReference>
<evidence type="ECO:0000313" key="2">
    <source>
        <dbReference type="EMBL" id="MZR22610.1"/>
    </source>
</evidence>
<protein>
    <submittedName>
        <fullName evidence="2">Uncharacterized protein</fullName>
    </submittedName>
</protein>
<accession>A0A845MGR4</accession>
<evidence type="ECO:0000313" key="3">
    <source>
        <dbReference type="Proteomes" id="UP000445696"/>
    </source>
</evidence>
<reference evidence="2 3" key="1">
    <citation type="journal article" date="2014" name="Int. J. Syst. Evol. Microbiol.">
        <title>Sneathiella chungangensis sp. nov., isolated from a marine sand, and emended description of the genus Sneathiella.</title>
        <authorList>
            <person name="Siamphan C."/>
            <person name="Kim H."/>
            <person name="Lee J.S."/>
            <person name="Kim W."/>
        </authorList>
    </citation>
    <scope>NUCLEOTIDE SEQUENCE [LARGE SCALE GENOMIC DNA]</scope>
    <source>
        <strain evidence="2 3">KCTC 32476</strain>
    </source>
</reference>